<organism evidence="3 5">
    <name type="scientific">Aphanomyces astaci</name>
    <name type="common">Crayfish plague agent</name>
    <dbReference type="NCBI Taxonomy" id="112090"/>
    <lineage>
        <taxon>Eukaryota</taxon>
        <taxon>Sar</taxon>
        <taxon>Stramenopiles</taxon>
        <taxon>Oomycota</taxon>
        <taxon>Saprolegniomycetes</taxon>
        <taxon>Saprolegniales</taxon>
        <taxon>Verrucalvaceae</taxon>
        <taxon>Aphanomyces</taxon>
    </lineage>
</organism>
<dbReference type="Proteomes" id="UP000265427">
    <property type="component" value="Unassembled WGS sequence"/>
</dbReference>
<evidence type="ECO:0000313" key="4">
    <source>
        <dbReference type="Proteomes" id="UP000265427"/>
    </source>
</evidence>
<dbReference type="Pfam" id="PF00557">
    <property type="entry name" value="Peptidase_M24"/>
    <property type="match status" value="1"/>
</dbReference>
<dbReference type="EMBL" id="QUTD01001882">
    <property type="protein sequence ID" value="RHY77189.1"/>
    <property type="molecule type" value="Genomic_DNA"/>
</dbReference>
<evidence type="ECO:0000313" key="2">
    <source>
        <dbReference type="EMBL" id="RHY02173.1"/>
    </source>
</evidence>
<gene>
    <name evidence="3" type="ORF">DYB30_013888</name>
    <name evidence="2" type="ORF">DYB36_008663</name>
</gene>
<dbReference type="VEuPathDB" id="FungiDB:H257_02171"/>
<dbReference type="InterPro" id="IPR036005">
    <property type="entry name" value="Creatinase/aminopeptidase-like"/>
</dbReference>
<dbReference type="Gene3D" id="3.90.230.10">
    <property type="entry name" value="Creatinase/methionine aminopeptidase superfamily"/>
    <property type="match status" value="1"/>
</dbReference>
<evidence type="ECO:0000259" key="1">
    <source>
        <dbReference type="Pfam" id="PF00557"/>
    </source>
</evidence>
<sequence>MQPPSPPYHAPFNDLAGSDVHERQADFVLKVKQVYEPNRGLLVKLNADAGVLSLAHNFAWITGGGRNHIFQATEVGSIYIDATRVVLITNNIEGHRLQLEELSGLDLEVLRHSQLFVQAVATSIANGSSVQFDTDASFDNALAPLRQALTPLDIQRFRQRGHDCSSILSHVSRTHVRPGMTEWAIGAAISQACVGRGIDVVVLLVAADDRVDAIRHPLPTTNVLRHKAMLVLCGGRGGLIASLTRMVYFSQDTRIPDDLRKRHDAVTFVDAAALAATAAPLATSGDVFRAIHAVYTSTGFANEWTLHHQGGGTGYKSREWKATPTSEVGAAQVFSDGIAPNQAFAWNPSIAGTKSEDTVLLVEGGGRIEVLTADGDWPQVRHTMGGITYSRPDVLHIQVDAAGNPLPK</sequence>
<evidence type="ECO:0000313" key="5">
    <source>
        <dbReference type="Proteomes" id="UP000266643"/>
    </source>
</evidence>
<dbReference type="Proteomes" id="UP000266643">
    <property type="component" value="Unassembled WGS sequence"/>
</dbReference>
<comment type="caution">
    <text evidence="3">The sequence shown here is derived from an EMBL/GenBank/DDBJ whole genome shotgun (WGS) entry which is preliminary data.</text>
</comment>
<dbReference type="PANTHER" id="PTHR46112:SF2">
    <property type="entry name" value="XAA-PRO AMINOPEPTIDASE P-RELATED"/>
    <property type="match status" value="1"/>
</dbReference>
<proteinExistence type="predicted"/>
<dbReference type="InterPro" id="IPR000994">
    <property type="entry name" value="Pept_M24"/>
</dbReference>
<accession>A0A397E838</accession>
<dbReference type="PANTHER" id="PTHR46112">
    <property type="entry name" value="AMINOPEPTIDASE"/>
    <property type="match status" value="1"/>
</dbReference>
<dbReference type="SUPFAM" id="SSF55920">
    <property type="entry name" value="Creatinase/aminopeptidase"/>
    <property type="match status" value="1"/>
</dbReference>
<protein>
    <recommendedName>
        <fullName evidence="1">Peptidase M24 domain-containing protein</fullName>
    </recommendedName>
</protein>
<feature type="domain" description="Peptidase M24" evidence="1">
    <location>
        <begin position="164"/>
        <end position="361"/>
    </location>
</feature>
<dbReference type="EMBL" id="QUSZ01007580">
    <property type="protein sequence ID" value="RHY02173.1"/>
    <property type="molecule type" value="Genomic_DNA"/>
</dbReference>
<evidence type="ECO:0000313" key="3">
    <source>
        <dbReference type="EMBL" id="RHY77189.1"/>
    </source>
</evidence>
<name>A0A397E838_APHAT</name>
<dbReference type="InterPro" id="IPR050659">
    <property type="entry name" value="Peptidase_M24B"/>
</dbReference>
<reference evidence="4 5" key="1">
    <citation type="submission" date="2018-08" db="EMBL/GenBank/DDBJ databases">
        <title>Aphanomyces genome sequencing and annotation.</title>
        <authorList>
            <person name="Minardi D."/>
            <person name="Oidtmann B."/>
            <person name="Van Der Giezen M."/>
            <person name="Studholme D.J."/>
        </authorList>
    </citation>
    <scope>NUCLEOTIDE SEQUENCE [LARGE SCALE GENOMIC DNA]</scope>
    <source>
        <strain evidence="3 5">D2</strain>
        <strain evidence="2 4">Kv</strain>
    </source>
</reference>
<dbReference type="AlphaFoldDB" id="A0A397E838"/>